<organism evidence="6 7">
    <name type="scientific">Steinernema glaseri</name>
    <dbReference type="NCBI Taxonomy" id="37863"/>
    <lineage>
        <taxon>Eukaryota</taxon>
        <taxon>Metazoa</taxon>
        <taxon>Ecdysozoa</taxon>
        <taxon>Nematoda</taxon>
        <taxon>Chromadorea</taxon>
        <taxon>Rhabditida</taxon>
        <taxon>Tylenchina</taxon>
        <taxon>Panagrolaimomorpha</taxon>
        <taxon>Strongyloidoidea</taxon>
        <taxon>Steinernematidae</taxon>
        <taxon>Steinernema</taxon>
    </lineage>
</organism>
<keyword evidence="4 5" id="KW-0472">Membrane</keyword>
<accession>A0A1I7YEK2</accession>
<dbReference type="SUPFAM" id="SSF81321">
    <property type="entry name" value="Family A G protein-coupled receptor-like"/>
    <property type="match status" value="1"/>
</dbReference>
<dbReference type="InterPro" id="IPR019408">
    <property type="entry name" value="7TM_GPCR_serpentine_rcpt_Srab"/>
</dbReference>
<evidence type="ECO:0000256" key="5">
    <source>
        <dbReference type="SAM" id="Phobius"/>
    </source>
</evidence>
<evidence type="ECO:0000256" key="3">
    <source>
        <dbReference type="ARBA" id="ARBA00022989"/>
    </source>
</evidence>
<evidence type="ECO:0000313" key="6">
    <source>
        <dbReference type="Proteomes" id="UP000095287"/>
    </source>
</evidence>
<feature type="transmembrane region" description="Helical" evidence="5">
    <location>
        <begin position="180"/>
        <end position="201"/>
    </location>
</feature>
<comment type="subcellular location">
    <subcellularLocation>
        <location evidence="1">Membrane</location>
        <topology evidence="1">Multi-pass membrane protein</topology>
    </subcellularLocation>
</comment>
<dbReference type="InterPro" id="IPR052854">
    <property type="entry name" value="Serpentine_rcpt_epsilon"/>
</dbReference>
<feature type="transmembrane region" description="Helical" evidence="5">
    <location>
        <begin position="98"/>
        <end position="126"/>
    </location>
</feature>
<keyword evidence="6" id="KW-1185">Reference proteome</keyword>
<evidence type="ECO:0000256" key="4">
    <source>
        <dbReference type="ARBA" id="ARBA00023136"/>
    </source>
</evidence>
<proteinExistence type="predicted"/>
<dbReference type="Proteomes" id="UP000095287">
    <property type="component" value="Unplaced"/>
</dbReference>
<dbReference type="Gene3D" id="1.20.1070.10">
    <property type="entry name" value="Rhodopsin 7-helix transmembrane proteins"/>
    <property type="match status" value="1"/>
</dbReference>
<evidence type="ECO:0000313" key="7">
    <source>
        <dbReference type="WBParaSite" id="L893_g15340.t1"/>
    </source>
</evidence>
<protein>
    <submittedName>
        <fullName evidence="7">G_PROTEIN_RECEP_F1_2 domain-containing protein</fullName>
    </submittedName>
</protein>
<sequence length="416" mass="46619">MALFGVPDMDDVAENESLLHANEEVNLNMALFGVPDMDDAAENESLLHANEEVNLKFTTFSVVIYAIELPILFLGVLSLTVFLILMKRARCFHQNLRLLLANFALSFLGVIFSRYMIVVPLLISYVSNVNTGPVGFCRFAKTLHDSAVYIGGLDLVVLIAERTVATVFARVYENKKNTCIGICLVAFQWIGGFSFVIGNQLLRQPKQSTIFGRLLPCQREYLSGTALQISIGTLLVADVVAIIVFLVLLKVNRNRYKDIAGGNFSTRYLSERYQIVENIRTTKLLYPLVITYLAASLIAIGLMANATIGLSSTLESMDKSVLAQLTTKDHPMVKASIWGQSFDILVACYALLFPWLATFGHHSLWREFLKLTSRKDPRVNPSVPKRMNGDRLILNASEERELYFSNLQSQWQRESS</sequence>
<dbReference type="WBParaSite" id="L893_g15340.t1">
    <property type="protein sequence ID" value="L893_g15340.t1"/>
    <property type="gene ID" value="L893_g15340"/>
</dbReference>
<dbReference type="AlphaFoldDB" id="A0A1I7YEK2"/>
<evidence type="ECO:0000256" key="2">
    <source>
        <dbReference type="ARBA" id="ARBA00022692"/>
    </source>
</evidence>
<feature type="transmembrane region" description="Helical" evidence="5">
    <location>
        <begin position="344"/>
        <end position="365"/>
    </location>
</feature>
<dbReference type="PANTHER" id="PTHR47518">
    <property type="entry name" value="SERPENTINE RECEPTOR CLASS EPSILON-13-RELATED"/>
    <property type="match status" value="1"/>
</dbReference>
<feature type="transmembrane region" description="Helical" evidence="5">
    <location>
        <begin position="62"/>
        <end position="86"/>
    </location>
</feature>
<evidence type="ECO:0000256" key="1">
    <source>
        <dbReference type="ARBA" id="ARBA00004141"/>
    </source>
</evidence>
<feature type="transmembrane region" description="Helical" evidence="5">
    <location>
        <begin position="221"/>
        <end position="249"/>
    </location>
</feature>
<feature type="transmembrane region" description="Helical" evidence="5">
    <location>
        <begin position="146"/>
        <end position="168"/>
    </location>
</feature>
<keyword evidence="2 5" id="KW-0812">Transmembrane</keyword>
<dbReference type="PANTHER" id="PTHR47518:SF9">
    <property type="entry name" value="SERPENTINE RECEPTOR, CLASS T"/>
    <property type="match status" value="1"/>
</dbReference>
<reference evidence="7" key="1">
    <citation type="submission" date="2016-11" db="UniProtKB">
        <authorList>
            <consortium name="WormBaseParasite"/>
        </authorList>
    </citation>
    <scope>IDENTIFICATION</scope>
</reference>
<dbReference type="GO" id="GO:0016020">
    <property type="term" value="C:membrane"/>
    <property type="evidence" value="ECO:0007669"/>
    <property type="project" value="UniProtKB-SubCell"/>
</dbReference>
<keyword evidence="3 5" id="KW-1133">Transmembrane helix</keyword>
<feature type="transmembrane region" description="Helical" evidence="5">
    <location>
        <begin position="284"/>
        <end position="308"/>
    </location>
</feature>
<dbReference type="Pfam" id="PF10292">
    <property type="entry name" value="7TM_GPCR_Srab"/>
    <property type="match status" value="1"/>
</dbReference>
<name>A0A1I7YEK2_9BILA</name>